<reference evidence="2 3" key="2">
    <citation type="journal article" date="2021" name="Curr. Genet.">
        <title>Genetic response to nitrogen starvation in the aggressive Eucalyptus foliar pathogen Teratosphaeria destructans.</title>
        <authorList>
            <person name="Havenga M."/>
            <person name="Wingfield B.D."/>
            <person name="Wingfield M.J."/>
            <person name="Dreyer L.L."/>
            <person name="Roets F."/>
            <person name="Aylward J."/>
        </authorList>
    </citation>
    <scope>NUCLEOTIDE SEQUENCE [LARGE SCALE GENOMIC DNA]</scope>
    <source>
        <strain evidence="2">CMW44962</strain>
    </source>
</reference>
<organism evidence="2 3">
    <name type="scientific">Teratosphaeria destructans</name>
    <dbReference type="NCBI Taxonomy" id="418781"/>
    <lineage>
        <taxon>Eukaryota</taxon>
        <taxon>Fungi</taxon>
        <taxon>Dikarya</taxon>
        <taxon>Ascomycota</taxon>
        <taxon>Pezizomycotina</taxon>
        <taxon>Dothideomycetes</taxon>
        <taxon>Dothideomycetidae</taxon>
        <taxon>Mycosphaerellales</taxon>
        <taxon>Teratosphaeriaceae</taxon>
        <taxon>Teratosphaeria</taxon>
    </lineage>
</organism>
<keyword evidence="3" id="KW-1185">Reference proteome</keyword>
<evidence type="ECO:0000256" key="1">
    <source>
        <dbReference type="SAM" id="MobiDB-lite"/>
    </source>
</evidence>
<dbReference type="AlphaFoldDB" id="A0A9W7SU65"/>
<protein>
    <submittedName>
        <fullName evidence="2">Uncharacterized protein</fullName>
    </submittedName>
</protein>
<proteinExistence type="predicted"/>
<comment type="caution">
    <text evidence="2">The sequence shown here is derived from an EMBL/GenBank/DDBJ whole genome shotgun (WGS) entry which is preliminary data.</text>
</comment>
<evidence type="ECO:0000313" key="2">
    <source>
        <dbReference type="EMBL" id="KAH9830238.1"/>
    </source>
</evidence>
<dbReference type="Proteomes" id="UP001138500">
    <property type="component" value="Unassembled WGS sequence"/>
</dbReference>
<feature type="region of interest" description="Disordered" evidence="1">
    <location>
        <begin position="1"/>
        <end position="21"/>
    </location>
</feature>
<evidence type="ECO:0000313" key="3">
    <source>
        <dbReference type="Proteomes" id="UP001138500"/>
    </source>
</evidence>
<reference evidence="2 3" key="1">
    <citation type="journal article" date="2018" name="IMA Fungus">
        <title>IMA Genome-F 10: Nine draft genome sequences of Claviceps purpurea s.lat., including C. arundinis, C. humidiphila, and C. cf. spartinae, pseudomolecules for the pitch canker pathogen Fusarium circinatum, draft genome of Davidsoniella eucalypti, Grosmannia galeiformis, Quambalaria eucalypti, and Teratosphaeria destructans.</title>
        <authorList>
            <person name="Wingfield B.D."/>
            <person name="Liu M."/>
            <person name="Nguyen H.D."/>
            <person name="Lane F.A."/>
            <person name="Morgan S.W."/>
            <person name="De Vos L."/>
            <person name="Wilken P.M."/>
            <person name="Duong T.A."/>
            <person name="Aylward J."/>
            <person name="Coetzee M.P."/>
            <person name="Dadej K."/>
            <person name="De Beer Z.W."/>
            <person name="Findlay W."/>
            <person name="Havenga M."/>
            <person name="Kolarik M."/>
            <person name="Menzies J.G."/>
            <person name="Naidoo K."/>
            <person name="Pochopski O."/>
            <person name="Shoukouhi P."/>
            <person name="Santana Q.C."/>
            <person name="Seifert K.A."/>
            <person name="Soal N."/>
            <person name="Steenkamp E.T."/>
            <person name="Tatham C.T."/>
            <person name="van der Nest M.A."/>
            <person name="Wingfield M.J."/>
        </authorList>
    </citation>
    <scope>NUCLEOTIDE SEQUENCE [LARGE SCALE GENOMIC DNA]</scope>
    <source>
        <strain evidence="2">CMW44962</strain>
    </source>
</reference>
<dbReference type="OrthoDB" id="3859419at2759"/>
<dbReference type="EMBL" id="RIBY02001290">
    <property type="protein sequence ID" value="KAH9830238.1"/>
    <property type="molecule type" value="Genomic_DNA"/>
</dbReference>
<sequence>MSATDTQTTPSDQLHPLFRPENFPGARLDREKLKPALLLATRLLSTDPALRFFWTISFAERHSRTPPVTLPERQSDWHYDYPPSKLSAEASQAVSDALKHLAENATFDLSNNLQVIYAALCQDFEDVSLKATAPFPDGTKSAIFFNHLTYEHALVDETPAVHDNRAQLDFALRLIHELAHAAINAARGPVKTARNSLRPDGQTAEEGLELILPCLYGLEIIREPGKLGPPDGAWEVDPDWIAQLFTDAFWSDAARGEQVLRPRLGVALREIGTPKNSIFAVARDADELVELVVQCASHELLGRDDEEKERGERVKLSRE</sequence>
<feature type="compositionally biased region" description="Polar residues" evidence="1">
    <location>
        <begin position="1"/>
        <end position="12"/>
    </location>
</feature>
<name>A0A9W7SU65_9PEZI</name>
<gene>
    <name evidence="2" type="ORF">Tdes44962_MAKER09058</name>
</gene>
<accession>A0A9W7SU65</accession>